<reference evidence="1" key="2">
    <citation type="submission" date="2020-11" db="EMBL/GenBank/DDBJ databases">
        <authorList>
            <person name="McCartney M.A."/>
            <person name="Auch B."/>
            <person name="Kono T."/>
            <person name="Mallez S."/>
            <person name="Becker A."/>
            <person name="Gohl D.M."/>
            <person name="Silverstein K.A.T."/>
            <person name="Koren S."/>
            <person name="Bechman K.B."/>
            <person name="Herman A."/>
            <person name="Abrahante J.E."/>
            <person name="Garbe J."/>
        </authorList>
    </citation>
    <scope>NUCLEOTIDE SEQUENCE</scope>
    <source>
        <strain evidence="1">Duluth1</strain>
        <tissue evidence="1">Whole animal</tissue>
    </source>
</reference>
<dbReference type="EMBL" id="JAIWYP010000012">
    <property type="protein sequence ID" value="KAH3729842.1"/>
    <property type="molecule type" value="Genomic_DNA"/>
</dbReference>
<dbReference type="GO" id="GO:0097546">
    <property type="term" value="C:ciliary base"/>
    <property type="evidence" value="ECO:0007669"/>
    <property type="project" value="TreeGrafter"/>
</dbReference>
<dbReference type="GO" id="GO:1905515">
    <property type="term" value="P:non-motile cilium assembly"/>
    <property type="evidence" value="ECO:0007669"/>
    <property type="project" value="TreeGrafter"/>
</dbReference>
<dbReference type="AlphaFoldDB" id="A0A9D4CRF4"/>
<dbReference type="GO" id="GO:0005814">
    <property type="term" value="C:centriole"/>
    <property type="evidence" value="ECO:0007669"/>
    <property type="project" value="TreeGrafter"/>
</dbReference>
<dbReference type="GO" id="GO:0097730">
    <property type="term" value="C:non-motile cilium"/>
    <property type="evidence" value="ECO:0007669"/>
    <property type="project" value="TreeGrafter"/>
</dbReference>
<dbReference type="PANTHER" id="PTHR44117">
    <property type="entry name" value="INTRAFLAGELLAR TRANSPORT PROTEIN 88 HOMOLOG"/>
    <property type="match status" value="1"/>
</dbReference>
<accession>A0A9D4CRF4</accession>
<keyword evidence="2" id="KW-1185">Reference proteome</keyword>
<reference evidence="1" key="1">
    <citation type="journal article" date="2019" name="bioRxiv">
        <title>The Genome of the Zebra Mussel, Dreissena polymorpha: A Resource for Invasive Species Research.</title>
        <authorList>
            <person name="McCartney M.A."/>
            <person name="Auch B."/>
            <person name="Kono T."/>
            <person name="Mallez S."/>
            <person name="Zhang Y."/>
            <person name="Obille A."/>
            <person name="Becker A."/>
            <person name="Abrahante J.E."/>
            <person name="Garbe J."/>
            <person name="Badalamenti J.P."/>
            <person name="Herman A."/>
            <person name="Mangelson H."/>
            <person name="Liachko I."/>
            <person name="Sullivan S."/>
            <person name="Sone E.D."/>
            <person name="Koren S."/>
            <person name="Silverstein K.A.T."/>
            <person name="Beckman K.B."/>
            <person name="Gohl D.M."/>
        </authorList>
    </citation>
    <scope>NUCLEOTIDE SEQUENCE</scope>
    <source>
        <strain evidence="1">Duluth1</strain>
        <tissue evidence="1">Whole animal</tissue>
    </source>
</reference>
<proteinExistence type="predicted"/>
<comment type="caution">
    <text evidence="1">The sequence shown here is derived from an EMBL/GenBank/DDBJ whole genome shotgun (WGS) entry which is preliminary data.</text>
</comment>
<evidence type="ECO:0000313" key="2">
    <source>
        <dbReference type="Proteomes" id="UP000828390"/>
    </source>
</evidence>
<evidence type="ECO:0000313" key="1">
    <source>
        <dbReference type="EMBL" id="KAH3729842.1"/>
    </source>
</evidence>
<dbReference type="GO" id="GO:0042073">
    <property type="term" value="P:intraciliary transport"/>
    <property type="evidence" value="ECO:0007669"/>
    <property type="project" value="TreeGrafter"/>
</dbReference>
<sequence length="50" mass="5807">MAPDDRQLSTDASGNYNQALETYKYIHRRFPDNVECLKFLVRICSDLGLK</sequence>
<dbReference type="GO" id="GO:0036064">
    <property type="term" value="C:ciliary basal body"/>
    <property type="evidence" value="ECO:0007669"/>
    <property type="project" value="TreeGrafter"/>
</dbReference>
<dbReference type="Proteomes" id="UP000828390">
    <property type="component" value="Unassembled WGS sequence"/>
</dbReference>
<dbReference type="InterPro" id="IPR011990">
    <property type="entry name" value="TPR-like_helical_dom_sf"/>
</dbReference>
<protein>
    <submittedName>
        <fullName evidence="1">Uncharacterized protein</fullName>
    </submittedName>
</protein>
<dbReference type="PANTHER" id="PTHR44117:SF1">
    <property type="entry name" value="INTRAFLAGELLAR TRANSPORT PROTEIN 88 HOMOLOG"/>
    <property type="match status" value="1"/>
</dbReference>
<name>A0A9D4CRF4_DREPO</name>
<dbReference type="GO" id="GO:0019894">
    <property type="term" value="F:kinesin binding"/>
    <property type="evidence" value="ECO:0007669"/>
    <property type="project" value="TreeGrafter"/>
</dbReference>
<organism evidence="1 2">
    <name type="scientific">Dreissena polymorpha</name>
    <name type="common">Zebra mussel</name>
    <name type="synonym">Mytilus polymorpha</name>
    <dbReference type="NCBI Taxonomy" id="45954"/>
    <lineage>
        <taxon>Eukaryota</taxon>
        <taxon>Metazoa</taxon>
        <taxon>Spiralia</taxon>
        <taxon>Lophotrochozoa</taxon>
        <taxon>Mollusca</taxon>
        <taxon>Bivalvia</taxon>
        <taxon>Autobranchia</taxon>
        <taxon>Heteroconchia</taxon>
        <taxon>Euheterodonta</taxon>
        <taxon>Imparidentia</taxon>
        <taxon>Neoheterodontei</taxon>
        <taxon>Myida</taxon>
        <taxon>Dreissenoidea</taxon>
        <taxon>Dreissenidae</taxon>
        <taxon>Dreissena</taxon>
    </lineage>
</organism>
<gene>
    <name evidence="1" type="ORF">DPMN_055820</name>
</gene>
<dbReference type="SUPFAM" id="SSF48452">
    <property type="entry name" value="TPR-like"/>
    <property type="match status" value="1"/>
</dbReference>